<keyword evidence="4" id="KW-1185">Reference proteome</keyword>
<evidence type="ECO:0000313" key="3">
    <source>
        <dbReference type="EMBL" id="OCA87132.1"/>
    </source>
</evidence>
<feature type="region of interest" description="Disordered" evidence="2">
    <location>
        <begin position="157"/>
        <end position="185"/>
    </location>
</feature>
<evidence type="ECO:0000256" key="1">
    <source>
        <dbReference type="SAM" id="Coils"/>
    </source>
</evidence>
<sequence>MTNIPHELSTIINWLDQRIQHVTNQVNKIKQQTTDPIIVSNSLPDGWEKIVAARIENRLLEKNQLLIQQLKEAQQKLEELESVKIPHLQNQIKQLEDKITFLQKHGVPNVPTSHPIVFQEFSIEKVFLDKYEQTTNLGQLGIKEVTGKLHIGNAYTTASDLTHSEEKPKNSGQSEDLQEHEDPEK</sequence>
<proteinExistence type="predicted"/>
<gene>
    <name evidence="3" type="ORF">A8F95_07640</name>
</gene>
<dbReference type="AlphaFoldDB" id="A0A1B9ATC3"/>
<dbReference type="EMBL" id="MAYT01000023">
    <property type="protein sequence ID" value="OCA87132.1"/>
    <property type="molecule type" value="Genomic_DNA"/>
</dbReference>
<dbReference type="Proteomes" id="UP000092578">
    <property type="component" value="Unassembled WGS sequence"/>
</dbReference>
<organism evidence="3 4">
    <name type="scientific">Pseudobacillus wudalianchiensis</name>
    <dbReference type="NCBI Taxonomy" id="1743143"/>
    <lineage>
        <taxon>Bacteria</taxon>
        <taxon>Bacillati</taxon>
        <taxon>Bacillota</taxon>
        <taxon>Bacilli</taxon>
        <taxon>Bacillales</taxon>
        <taxon>Bacillaceae</taxon>
        <taxon>Pseudobacillus</taxon>
    </lineage>
</organism>
<name>A0A1B9ATC3_9BACI</name>
<evidence type="ECO:0000256" key="2">
    <source>
        <dbReference type="SAM" id="MobiDB-lite"/>
    </source>
</evidence>
<reference evidence="4" key="1">
    <citation type="submission" date="2016-05" db="EMBL/GenBank/DDBJ databases">
        <authorList>
            <person name="Liu B."/>
            <person name="Wang J."/>
            <person name="Zhu Y."/>
            <person name="Liu G."/>
            <person name="Chen Q."/>
            <person name="Chen Z."/>
            <person name="Lan J."/>
            <person name="Che J."/>
            <person name="Ge C."/>
            <person name="Shi H."/>
            <person name="Pan Z."/>
            <person name="Liu X."/>
        </authorList>
    </citation>
    <scope>NUCLEOTIDE SEQUENCE [LARGE SCALE GENOMIC DNA]</scope>
    <source>
        <strain evidence="4">FJAT-27215</strain>
    </source>
</reference>
<keyword evidence="1" id="KW-0175">Coiled coil</keyword>
<evidence type="ECO:0000313" key="4">
    <source>
        <dbReference type="Proteomes" id="UP000092578"/>
    </source>
</evidence>
<feature type="coiled-coil region" evidence="1">
    <location>
        <begin position="56"/>
        <end position="105"/>
    </location>
</feature>
<comment type="caution">
    <text evidence="3">The sequence shown here is derived from an EMBL/GenBank/DDBJ whole genome shotgun (WGS) entry which is preliminary data.</text>
</comment>
<protein>
    <submittedName>
        <fullName evidence="3">Uncharacterized protein</fullName>
    </submittedName>
</protein>
<accession>A0A1B9ATC3</accession>
<dbReference type="RefSeq" id="WP_065410582.1">
    <property type="nucleotide sequence ID" value="NZ_MAYT01000023.1"/>
</dbReference>